<dbReference type="OrthoDB" id="6241467at2759"/>
<dbReference type="PANTHER" id="PTHR14343:SF5">
    <property type="entry name" value="DUF4537 DOMAIN-CONTAINING PROTEIN"/>
    <property type="match status" value="1"/>
</dbReference>
<organism evidence="3 4">
    <name type="scientific">Acanthaster planci</name>
    <name type="common">Crown-of-thorns starfish</name>
    <dbReference type="NCBI Taxonomy" id="133434"/>
    <lineage>
        <taxon>Eukaryota</taxon>
        <taxon>Metazoa</taxon>
        <taxon>Echinodermata</taxon>
        <taxon>Eleutherozoa</taxon>
        <taxon>Asterozoa</taxon>
        <taxon>Asteroidea</taxon>
        <taxon>Valvatacea</taxon>
        <taxon>Valvatida</taxon>
        <taxon>Acanthasteridae</taxon>
        <taxon>Acanthaster</taxon>
    </lineage>
</organism>
<feature type="region of interest" description="Disordered" evidence="1">
    <location>
        <begin position="1198"/>
        <end position="1228"/>
    </location>
</feature>
<feature type="region of interest" description="Disordered" evidence="1">
    <location>
        <begin position="1358"/>
        <end position="1391"/>
    </location>
</feature>
<dbReference type="InterPro" id="IPR032770">
    <property type="entry name" value="DUF4537"/>
</dbReference>
<sequence>MADAPVLRPEGIPTIFGDLEAKSITFLVDTSGSMYPYLEVVKEHLVEVLLARSFKRNDSMFNIMEFSSEVVPWADCMVKCTPQTVTVAAEWVKNLGCKTGTNTLDALLAGFADRACEALYLVTDGLPDQTPEEILQHVALVSDGRPVHAIYLAGGIADLPACEFLTFLATETAGTFQTVRLSSKGSIEEVKVVVCSDHAPPQIPNPPPTTLDNPPMRNVKVYDVSAGNGIPATSIKTTLPNLPRSNTVTYVDQSDEMATKMCSVTTSVDHDPAEQRLISVDDIPTRVIRTENVQLRYPDLTWETYRPTAKLVRKLLANADSNSVTGGVLLQGMRVLARRDKDGFYCLGYVKQQVHVTANHTFLIEFDKEPRSKAQPQLQETAVYDIISYNDASRHSVAAGDKVLAPHGKLQFRYAPGSVLEGLEGRSSGCAADSEGLVVSFFDGKTEKISKHTSIWIPLKLYERIKLEIQMPITARQYLVNNPYYPVMLPPGYNSRTGVGTGYLSKTTAGAQETGYLMGGYEAVGKYPVYVPVYPDDSPAFGFRMPSVRESIVKSEEVHKLIPGTNLTKEDLNRKVMQQLMDHKMIPTMPEVPKASGETRQRVSPPQSGTLRKSVSFQKEEGEMDSGIGSCTAAPGVANELLSESESEDEEKDENVIETGTQTLSLRDSGVGTDYSLLYNYHPDTSLDERPPWRYWNPNSKSSRPSSHKNSKAKPFRDTVLSAPAEARAQPILAEPITAFSQAQDQALLDSIDQEIRTDRAQLEWIQRHPHPPLRPPYDPEVDMGPVNRSSAFNTVNHQIKSDRAHLEWIQKHPHPPNGATRQQVIPAHRKIGSRDMVREAKEKAYLEYRRNQVMQMEAHFSQMEMDARRVKEAKEQRCRASVAVEESLTMRYDTAQATQVTDTVTSDQIPESEIMYPDNMSHSTQPTTQSYKCITDGSQPLTKTREKLTVRDVVFGERKTLTPPPATKEEKEYVPHKSGKNDTHRGQIVFNPYILYHSFSTTPKTTFQVGGTGETEHGNVAAAQNDSSQCYGTKSLQAKSQLQRCTNQGEKNIVQVTKSTVDKMNNKDLENSVITLLSENYHPGTNPEELMQSMQQMLMKSSQVAKPIPPTRSVQSSKSTFHRFHQRSTVKTAQTSKELSSSSKVHNVAVTEISGAENQPNPQQLFTEKPITQFEGIQMQNHKNHGIIQNSVIHNSTTTQHSSSVTQKQSKVEKSVTQNSLGNSSGKAQTQAVLRAVENSSQVCAEVKSQMATETLTKMATSAIPKQLSHQRFAADVTRRDVQRQRDSEDKLRSIQEAKRSVSASIAKQQQERSNREAQREAGRVEALRQRSQRREEIAAQREKEIKDAITRRQEIKQQRQDELTRRHVQKLSEQSEQEALRDAQRRGNEIRRREFFYNKEQKNQEAKDLRLAVREQKQHDLRSQVLP</sequence>
<accession>A0A8B8A3V5</accession>
<dbReference type="SUPFAM" id="SSF53300">
    <property type="entry name" value="vWA-like"/>
    <property type="match status" value="1"/>
</dbReference>
<feature type="region of interest" description="Disordered" evidence="1">
    <location>
        <begin position="1278"/>
        <end position="1341"/>
    </location>
</feature>
<dbReference type="Pfam" id="PF15057">
    <property type="entry name" value="DUF4537"/>
    <property type="match status" value="1"/>
</dbReference>
<dbReference type="PANTHER" id="PTHR14343">
    <property type="entry name" value="VWFA DOMAIN-CONTAINING PROTEIN"/>
    <property type="match status" value="1"/>
</dbReference>
<feature type="compositionally biased region" description="Polar residues" evidence="1">
    <location>
        <begin position="1130"/>
        <end position="1144"/>
    </location>
</feature>
<dbReference type="SMART" id="SM00327">
    <property type="entry name" value="VWA"/>
    <property type="match status" value="1"/>
</dbReference>
<feature type="compositionally biased region" description="Polar residues" evidence="1">
    <location>
        <begin position="602"/>
        <end position="612"/>
    </location>
</feature>
<dbReference type="Pfam" id="PF13768">
    <property type="entry name" value="VWA_3"/>
    <property type="match status" value="1"/>
</dbReference>
<feature type="compositionally biased region" description="Polar residues" evidence="1">
    <location>
        <begin position="1218"/>
        <end position="1228"/>
    </location>
</feature>
<gene>
    <name evidence="4" type="primary">LOC110991156</name>
</gene>
<feature type="region of interest" description="Disordered" evidence="1">
    <location>
        <begin position="641"/>
        <end position="660"/>
    </location>
</feature>
<evidence type="ECO:0000256" key="1">
    <source>
        <dbReference type="SAM" id="MobiDB-lite"/>
    </source>
</evidence>
<proteinExistence type="predicted"/>
<protein>
    <submittedName>
        <fullName evidence="4">Uncharacterized protein LOC110991156 isoform X1</fullName>
    </submittedName>
</protein>
<feature type="region of interest" description="Disordered" evidence="1">
    <location>
        <begin position="590"/>
        <end position="612"/>
    </location>
</feature>
<dbReference type="GeneID" id="110991156"/>
<evidence type="ECO:0000313" key="4">
    <source>
        <dbReference type="RefSeq" id="XP_022112062.1"/>
    </source>
</evidence>
<keyword evidence="3" id="KW-1185">Reference proteome</keyword>
<feature type="compositionally biased region" description="Low complexity" evidence="1">
    <location>
        <begin position="1198"/>
        <end position="1210"/>
    </location>
</feature>
<feature type="compositionally biased region" description="Basic and acidic residues" evidence="1">
    <location>
        <begin position="1278"/>
        <end position="1301"/>
    </location>
</feature>
<feature type="domain" description="VWFA" evidence="2">
    <location>
        <begin position="21"/>
        <end position="191"/>
    </location>
</feature>
<dbReference type="InterPro" id="IPR036465">
    <property type="entry name" value="vWFA_dom_sf"/>
</dbReference>
<feature type="compositionally biased region" description="Basic and acidic residues" evidence="1">
    <location>
        <begin position="968"/>
        <end position="985"/>
    </location>
</feature>
<dbReference type="KEGG" id="aplc:110991156"/>
<feature type="region of interest" description="Disordered" evidence="1">
    <location>
        <begin position="1108"/>
        <end position="1144"/>
    </location>
</feature>
<feature type="compositionally biased region" description="Acidic residues" evidence="1">
    <location>
        <begin position="643"/>
        <end position="653"/>
    </location>
</feature>
<evidence type="ECO:0000313" key="3">
    <source>
        <dbReference type="Proteomes" id="UP000694845"/>
    </source>
</evidence>
<feature type="compositionally biased region" description="Basic and acidic residues" evidence="1">
    <location>
        <begin position="1311"/>
        <end position="1341"/>
    </location>
</feature>
<feature type="compositionally biased region" description="Basic and acidic residues" evidence="1">
    <location>
        <begin position="1380"/>
        <end position="1391"/>
    </location>
</feature>
<evidence type="ECO:0000259" key="2">
    <source>
        <dbReference type="SMART" id="SM00327"/>
    </source>
</evidence>
<feature type="region of interest" description="Disordered" evidence="1">
    <location>
        <begin position="961"/>
        <end position="985"/>
    </location>
</feature>
<dbReference type="Proteomes" id="UP000694845">
    <property type="component" value="Unplaced"/>
</dbReference>
<feature type="region of interest" description="Disordered" evidence="1">
    <location>
        <begin position="698"/>
        <end position="718"/>
    </location>
</feature>
<dbReference type="InterPro" id="IPR002035">
    <property type="entry name" value="VWF_A"/>
</dbReference>
<feature type="compositionally biased region" description="Basic and acidic residues" evidence="1">
    <location>
        <begin position="1358"/>
        <end position="1367"/>
    </location>
</feature>
<dbReference type="Gene3D" id="3.40.50.410">
    <property type="entry name" value="von Willebrand factor, type A domain"/>
    <property type="match status" value="1"/>
</dbReference>
<reference evidence="4" key="1">
    <citation type="submission" date="2025-08" db="UniProtKB">
        <authorList>
            <consortium name="RefSeq"/>
        </authorList>
    </citation>
    <scope>IDENTIFICATION</scope>
</reference>
<dbReference type="RefSeq" id="XP_022112062.1">
    <property type="nucleotide sequence ID" value="XM_022256370.1"/>
</dbReference>
<name>A0A8B8A3V5_ACAPL</name>